<dbReference type="EC" id="2.7.7.6" evidence="2"/>
<dbReference type="InterPro" id="IPR007121">
    <property type="entry name" value="RNA_pol_bsu_CS"/>
</dbReference>
<evidence type="ECO:0000256" key="1">
    <source>
        <dbReference type="ARBA" id="ARBA00004026"/>
    </source>
</evidence>
<dbReference type="Gene3D" id="1.10.1790.20">
    <property type="match status" value="1"/>
</dbReference>
<evidence type="ECO:0000256" key="2">
    <source>
        <dbReference type="ARBA" id="ARBA00012418"/>
    </source>
</evidence>
<protein>
    <recommendedName>
        <fullName evidence="2">DNA-directed RNA polymerase</fullName>
        <ecNumber evidence="2">2.7.7.6</ecNumber>
    </recommendedName>
</protein>
<sequence>MQRQAVPLLKPTAPLVATGMESFVASGSGSEKITRAIPGVNEENLYHLDDSGIVKIGTRVGPGYILVDSSLYTSPDVEGTVIDVQVFTRRGVEENERALLIKQKEVNDFEEERDYIINVTSEYFYDELKKLLINSGSQDREKFDSIEREQWWGIGLKNQPISEQVKSLKKDFDEKVSHAIAQFKRKVEKLHEGYDLPQGVSMSVKVFIAVKHSLQPGDKMAGRHGNKGVISRVVPVEDMPYLEDGTPVDIILNPLGVPSRMNVGQILETHGFYFTDETASRNARAHDQTFCLGSEKLKHSVPYGAKLYVDESGSVKIGDKVAEWDPYTLPIITEKTGTVSYQDLKDGISITEVMDESTGISSKVVKDWKLHSGGASLRPRIVLLDDNGEVMTLASGVEACYFIPIGAVLNVQNGQKVHAGDVITRTPRESVKTRDITGGLPRVIELFEARRPKEHAIVSEIDGYVAFSEKDRRGKRSILIKPVDEQISPVEYLVSRSKHVIVNEGDFVRKGDLLMDGDPDLHDILRVLGLEALAHYMISEIQQVYRLQGVRIDNKHLEVILKQMLQKVEITDPGDTMYLVGESIDKLEVDRENDAMSNSGKRPAHYLPILQGITRASLETSSFISAASFQETTKVLTEAAFCGKSDPLSGLKENVIVGRLIPAGTGLIMNKIRALSLCDNIDKYEKYFDIETYDEKWFMDNNCHLHSGEEESVVAYDQSN</sequence>
<evidence type="ECO:0000256" key="6">
    <source>
        <dbReference type="ARBA" id="ARBA00023163"/>
    </source>
</evidence>
<organism evidence="10">
    <name type="scientific">Timema poppense</name>
    <name type="common">Walking stick</name>
    <dbReference type="NCBI Taxonomy" id="170557"/>
    <lineage>
        <taxon>Eukaryota</taxon>
        <taxon>Metazoa</taxon>
        <taxon>Ecdysozoa</taxon>
        <taxon>Arthropoda</taxon>
        <taxon>Hexapoda</taxon>
        <taxon>Insecta</taxon>
        <taxon>Pterygota</taxon>
        <taxon>Neoptera</taxon>
        <taxon>Polyneoptera</taxon>
        <taxon>Phasmatodea</taxon>
        <taxon>Timematodea</taxon>
        <taxon>Timematoidea</taxon>
        <taxon>Timematidae</taxon>
        <taxon>Timema</taxon>
    </lineage>
</organism>
<keyword evidence="4" id="KW-0808">Transferase</keyword>
<dbReference type="Pfam" id="PF00562">
    <property type="entry name" value="RNA_pol_Rpb2_6"/>
    <property type="match status" value="1"/>
</dbReference>
<dbReference type="Pfam" id="PF04998">
    <property type="entry name" value="RNA_pol_Rpb1_5"/>
    <property type="match status" value="1"/>
</dbReference>
<dbReference type="InterPro" id="IPR007120">
    <property type="entry name" value="DNA-dir_RNAP_su2_dom"/>
</dbReference>
<keyword evidence="5" id="KW-0548">Nucleotidyltransferase</keyword>
<comment type="catalytic activity">
    <reaction evidence="7">
        <text>RNA(n) + a ribonucleoside 5'-triphosphate = RNA(n+1) + diphosphate</text>
        <dbReference type="Rhea" id="RHEA:21248"/>
        <dbReference type="Rhea" id="RHEA-COMP:14527"/>
        <dbReference type="Rhea" id="RHEA-COMP:17342"/>
        <dbReference type="ChEBI" id="CHEBI:33019"/>
        <dbReference type="ChEBI" id="CHEBI:61557"/>
        <dbReference type="ChEBI" id="CHEBI:140395"/>
        <dbReference type="EC" id="2.7.7.6"/>
    </reaction>
</comment>
<evidence type="ECO:0000256" key="4">
    <source>
        <dbReference type="ARBA" id="ARBA00022679"/>
    </source>
</evidence>
<gene>
    <name evidence="10" type="ORF">TPSB3V08_LOCUS10337</name>
</gene>
<dbReference type="SUPFAM" id="SSF64484">
    <property type="entry name" value="beta and beta-prime subunits of DNA dependent RNA-polymerase"/>
    <property type="match status" value="2"/>
</dbReference>
<dbReference type="PROSITE" id="PS01166">
    <property type="entry name" value="RNA_POL_BETA"/>
    <property type="match status" value="1"/>
</dbReference>
<evidence type="ECO:0000256" key="3">
    <source>
        <dbReference type="ARBA" id="ARBA00022478"/>
    </source>
</evidence>
<evidence type="ECO:0000259" key="8">
    <source>
        <dbReference type="Pfam" id="PF00562"/>
    </source>
</evidence>
<dbReference type="CDD" id="cd02655">
    <property type="entry name" value="RNAP_beta'_C"/>
    <property type="match status" value="1"/>
</dbReference>
<dbReference type="GO" id="GO:0003899">
    <property type="term" value="F:DNA-directed RNA polymerase activity"/>
    <property type="evidence" value="ECO:0007669"/>
    <property type="project" value="UniProtKB-EC"/>
</dbReference>
<dbReference type="PANTHER" id="PTHR19376:SF54">
    <property type="entry name" value="DNA-DIRECTED RNA POLYMERASE SUBUNIT BETA"/>
    <property type="match status" value="1"/>
</dbReference>
<dbReference type="Gene3D" id="2.40.50.100">
    <property type="match status" value="2"/>
</dbReference>
<evidence type="ECO:0000256" key="7">
    <source>
        <dbReference type="ARBA" id="ARBA00048552"/>
    </source>
</evidence>
<dbReference type="Gene3D" id="1.10.150.390">
    <property type="match status" value="1"/>
</dbReference>
<dbReference type="GO" id="GO:0000428">
    <property type="term" value="C:DNA-directed RNA polymerase complex"/>
    <property type="evidence" value="ECO:0007669"/>
    <property type="project" value="UniProtKB-KW"/>
</dbReference>
<proteinExistence type="predicted"/>
<comment type="function">
    <text evidence="1">DNA-dependent RNA polymerase catalyzes the transcription of DNA into RNA using the four ribonucleoside triphosphates as substrates.</text>
</comment>
<dbReference type="InterPro" id="IPR007081">
    <property type="entry name" value="RNA_pol_Rpb1_5"/>
</dbReference>
<dbReference type="Gene3D" id="2.40.270.10">
    <property type="entry name" value="DNA-directed RNA polymerase, subunit 2, domain 6"/>
    <property type="match status" value="1"/>
</dbReference>
<feature type="domain" description="RNA polymerase Rpb1" evidence="9">
    <location>
        <begin position="296"/>
        <end position="619"/>
    </location>
</feature>
<evidence type="ECO:0000259" key="9">
    <source>
        <dbReference type="Pfam" id="PF04998"/>
    </source>
</evidence>
<evidence type="ECO:0000313" key="10">
    <source>
        <dbReference type="EMBL" id="CAD7415454.1"/>
    </source>
</evidence>
<accession>A0A7R9DIN3</accession>
<feature type="domain" description="DNA-directed RNA polymerase subunit 2 hybrid-binding" evidence="8">
    <location>
        <begin position="29"/>
        <end position="271"/>
    </location>
</feature>
<dbReference type="GO" id="GO:0006351">
    <property type="term" value="P:DNA-templated transcription"/>
    <property type="evidence" value="ECO:0007669"/>
    <property type="project" value="InterPro"/>
</dbReference>
<dbReference type="InterPro" id="IPR014724">
    <property type="entry name" value="RNA_pol_RPB2_OB-fold"/>
</dbReference>
<dbReference type="AlphaFoldDB" id="A0A7R9DIN3"/>
<name>A0A7R9DIN3_TIMPO</name>
<dbReference type="Gene3D" id="2.40.50.150">
    <property type="match status" value="1"/>
</dbReference>
<keyword evidence="3" id="KW-0240">DNA-directed RNA polymerase</keyword>
<dbReference type="EMBL" id="OD009258">
    <property type="protein sequence ID" value="CAD7415454.1"/>
    <property type="molecule type" value="Genomic_DNA"/>
</dbReference>
<dbReference type="InterPro" id="IPR045867">
    <property type="entry name" value="DNA-dir_RpoC_beta_prime"/>
</dbReference>
<dbReference type="PANTHER" id="PTHR19376">
    <property type="entry name" value="DNA-DIRECTED RNA POLYMERASE"/>
    <property type="match status" value="1"/>
</dbReference>
<dbReference type="GO" id="GO:0003677">
    <property type="term" value="F:DNA binding"/>
    <property type="evidence" value="ECO:0007669"/>
    <property type="project" value="InterPro"/>
</dbReference>
<keyword evidence="6" id="KW-0804">Transcription</keyword>
<evidence type="ECO:0000256" key="5">
    <source>
        <dbReference type="ARBA" id="ARBA00022695"/>
    </source>
</evidence>
<dbReference type="InterPro" id="IPR037033">
    <property type="entry name" value="DNA-dir_RNAP_su2_hyb_sf"/>
</dbReference>
<reference evidence="10" key="1">
    <citation type="submission" date="2020-11" db="EMBL/GenBank/DDBJ databases">
        <authorList>
            <person name="Tran Van P."/>
        </authorList>
    </citation>
    <scope>NUCLEOTIDE SEQUENCE</scope>
</reference>